<dbReference type="GO" id="GO:0009279">
    <property type="term" value="C:cell outer membrane"/>
    <property type="evidence" value="ECO:0007669"/>
    <property type="project" value="UniProtKB-SubCell"/>
</dbReference>
<evidence type="ECO:0000256" key="1">
    <source>
        <dbReference type="ARBA" id="ARBA00004459"/>
    </source>
</evidence>
<evidence type="ECO:0000256" key="3">
    <source>
        <dbReference type="ARBA" id="ARBA00023136"/>
    </source>
</evidence>
<dbReference type="InterPro" id="IPR051407">
    <property type="entry name" value="Bact_OM_lipoprot/Surf_antigen"/>
</dbReference>
<keyword evidence="4" id="KW-0564">Palmitate</keyword>
<dbReference type="PANTHER" id="PTHR35603:SF1">
    <property type="entry name" value="OUTER MEMBRANE LIPOPROTEIN SLYB"/>
    <property type="match status" value="1"/>
</dbReference>
<evidence type="ECO:0000256" key="2">
    <source>
        <dbReference type="ARBA" id="ARBA00022729"/>
    </source>
</evidence>
<gene>
    <name evidence="7" type="ORF">LCGC14_0788490</name>
</gene>
<accession>A0A0F9T0E8</accession>
<evidence type="ECO:0000256" key="4">
    <source>
        <dbReference type="ARBA" id="ARBA00023139"/>
    </source>
</evidence>
<organism evidence="7">
    <name type="scientific">marine sediment metagenome</name>
    <dbReference type="NCBI Taxonomy" id="412755"/>
    <lineage>
        <taxon>unclassified sequences</taxon>
        <taxon>metagenomes</taxon>
        <taxon>ecological metagenomes</taxon>
    </lineage>
</organism>
<dbReference type="PANTHER" id="PTHR35603">
    <property type="match status" value="1"/>
</dbReference>
<name>A0A0F9T0E8_9ZZZZ</name>
<keyword evidence="2" id="KW-0732">Signal</keyword>
<evidence type="ECO:0000259" key="6">
    <source>
        <dbReference type="Pfam" id="PF05433"/>
    </source>
</evidence>
<keyword evidence="3" id="KW-0472">Membrane</keyword>
<evidence type="ECO:0000313" key="7">
    <source>
        <dbReference type="EMBL" id="KKN34958.1"/>
    </source>
</evidence>
<proteinExistence type="predicted"/>
<dbReference type="InterPro" id="IPR008816">
    <property type="entry name" value="Gly_zipper_2TM_dom"/>
</dbReference>
<keyword evidence="5" id="KW-0449">Lipoprotein</keyword>
<sequence length="154" mass="15680">MNTKKLAALIIMSSSLTISGCASSLQGDTYSRDDARQVQNVQYGTVDSLRMVVIEGTKTPIGAAAGAVVGGVAGSSVGGGKGSIIAGVLGAVAGGLVGSAAEEGITKEQGVELVIRKSDGQTISVVQQYEPNNPFQVGDRVRLMSLNGEVRVTR</sequence>
<dbReference type="PROSITE" id="PS51257">
    <property type="entry name" value="PROKAR_LIPOPROTEIN"/>
    <property type="match status" value="1"/>
</dbReference>
<comment type="caution">
    <text evidence="7">The sequence shown here is derived from an EMBL/GenBank/DDBJ whole genome shotgun (WGS) entry which is preliminary data.</text>
</comment>
<protein>
    <recommendedName>
        <fullName evidence="6">Glycine zipper 2TM domain-containing protein</fullName>
    </recommendedName>
</protein>
<dbReference type="Pfam" id="PF05433">
    <property type="entry name" value="Rick_17kDa_Anti"/>
    <property type="match status" value="1"/>
</dbReference>
<dbReference type="AlphaFoldDB" id="A0A0F9T0E8"/>
<feature type="domain" description="Glycine zipper 2TM" evidence="6">
    <location>
        <begin position="61"/>
        <end position="101"/>
    </location>
</feature>
<comment type="subcellular location">
    <subcellularLocation>
        <location evidence="1">Cell outer membrane</location>
        <topology evidence="1">Lipid-anchor</topology>
    </subcellularLocation>
</comment>
<evidence type="ECO:0000256" key="5">
    <source>
        <dbReference type="ARBA" id="ARBA00023288"/>
    </source>
</evidence>
<reference evidence="7" key="1">
    <citation type="journal article" date="2015" name="Nature">
        <title>Complex archaea that bridge the gap between prokaryotes and eukaryotes.</title>
        <authorList>
            <person name="Spang A."/>
            <person name="Saw J.H."/>
            <person name="Jorgensen S.L."/>
            <person name="Zaremba-Niedzwiedzka K."/>
            <person name="Martijn J."/>
            <person name="Lind A.E."/>
            <person name="van Eijk R."/>
            <person name="Schleper C."/>
            <person name="Guy L."/>
            <person name="Ettema T.J."/>
        </authorList>
    </citation>
    <scope>NUCLEOTIDE SEQUENCE</scope>
</reference>
<dbReference type="EMBL" id="LAZR01002074">
    <property type="protein sequence ID" value="KKN34958.1"/>
    <property type="molecule type" value="Genomic_DNA"/>
</dbReference>